<dbReference type="InterPro" id="IPR019285">
    <property type="entry name" value="DUF2336"/>
</dbReference>
<sequence>MIEYEAFAELSQSHDCEKRGQAAHLAALAYLHHNGPADEHAALYAALIAFLDDTSVKVRAALAYGLLHSAQSPRPVILALLQDAAVISRAVLQYSPILLDADLLPLAARGDQNVLVAICHRQSISPRLATAVLARGDRDVALRLLRRQDVPMDAQALNDLAKKWGGDAVFRGVLLARKDLPPAARLLLVHESAESLKACRLVKGALFKDRLDRTFRNGTDTALAAIGEAQSEIGRASYVGTLLHTNQINTRLLIHAVISGHALFFAACIGALADTNSAKVFTLLQNGSRAALDALFARCGLSVASRQLLLRLVSLARTADLADDDAARHYVITTLTEEMIAEFAGDIPQDIEEAFSYLSEQNIILARRAARGVMSAFARATQRPMDLSTLSSKERLHLPAA</sequence>
<dbReference type="AlphaFoldDB" id="A0A7X3K301"/>
<dbReference type="Pfam" id="PF10098">
    <property type="entry name" value="DUF2336"/>
    <property type="match status" value="1"/>
</dbReference>
<dbReference type="EMBL" id="WQRF01000001">
    <property type="protein sequence ID" value="MVS98483.1"/>
    <property type="molecule type" value="Genomic_DNA"/>
</dbReference>
<comment type="caution">
    <text evidence="1">The sequence shown here is derived from an EMBL/GenBank/DDBJ whole genome shotgun (WGS) entry which is preliminary data.</text>
</comment>
<proteinExistence type="predicted"/>
<dbReference type="RefSeq" id="WP_157289412.1">
    <property type="nucleotide sequence ID" value="NZ_WQRF01000001.1"/>
</dbReference>
<evidence type="ECO:0000313" key="1">
    <source>
        <dbReference type="EMBL" id="MVS98483.1"/>
    </source>
</evidence>
<name>A0A7X3K301_9HYPH</name>
<evidence type="ECO:0000313" key="2">
    <source>
        <dbReference type="Proteomes" id="UP000438106"/>
    </source>
</evidence>
<dbReference type="Proteomes" id="UP000438106">
    <property type="component" value="Unassembled WGS sequence"/>
</dbReference>
<accession>A0A7X3K301</accession>
<keyword evidence="2" id="KW-1185">Reference proteome</keyword>
<organism evidence="1 2">
    <name type="scientific">Devosia marina</name>
    <dbReference type="NCBI Taxonomy" id="2683198"/>
    <lineage>
        <taxon>Bacteria</taxon>
        <taxon>Pseudomonadati</taxon>
        <taxon>Pseudomonadota</taxon>
        <taxon>Alphaproteobacteria</taxon>
        <taxon>Hyphomicrobiales</taxon>
        <taxon>Devosiaceae</taxon>
        <taxon>Devosia</taxon>
    </lineage>
</organism>
<protein>
    <submittedName>
        <fullName evidence="1">DUF2336 domain-containing protein</fullName>
    </submittedName>
</protein>
<reference evidence="1 2" key="1">
    <citation type="submission" date="2019-12" db="EMBL/GenBank/DDBJ databases">
        <title>Devosia maris sp. nov., isolated from the deep seawater.</title>
        <authorList>
            <person name="Liu Y."/>
        </authorList>
    </citation>
    <scope>NUCLEOTIDE SEQUENCE [LARGE SCALE GENOMIC DNA]</scope>
    <source>
        <strain evidence="1 2">L53-10-65</strain>
    </source>
</reference>
<gene>
    <name evidence="1" type="ORF">GO014_05560</name>
</gene>